<proteinExistence type="predicted"/>
<name>A0A8H2PKR0_9GAMM</name>
<organism evidence="1 2">
    <name type="scientific">Colwellia ponticola</name>
    <dbReference type="NCBI Taxonomy" id="2304625"/>
    <lineage>
        <taxon>Bacteria</taxon>
        <taxon>Pseudomonadati</taxon>
        <taxon>Pseudomonadota</taxon>
        <taxon>Gammaproteobacteria</taxon>
        <taxon>Alteromonadales</taxon>
        <taxon>Colwelliaceae</taxon>
        <taxon>Colwellia</taxon>
    </lineage>
</organism>
<comment type="caution">
    <text evidence="1">The sequence shown here is derived from an EMBL/GenBank/DDBJ whole genome shotgun (WGS) entry which is preliminary data.</text>
</comment>
<evidence type="ECO:0008006" key="3">
    <source>
        <dbReference type="Google" id="ProtNLM"/>
    </source>
</evidence>
<keyword evidence="2" id="KW-1185">Reference proteome</keyword>
<protein>
    <recommendedName>
        <fullName evidence="3">Lipoprotein</fullName>
    </recommendedName>
</protein>
<dbReference type="PROSITE" id="PS51257">
    <property type="entry name" value="PROKAR_LIPOPROTEIN"/>
    <property type="match status" value="1"/>
</dbReference>
<gene>
    <name evidence="1" type="ORF">FCS21_14700</name>
</gene>
<dbReference type="AlphaFoldDB" id="A0A8H2PKR0"/>
<reference evidence="1 2" key="1">
    <citation type="submission" date="2019-05" db="EMBL/GenBank/DDBJ databases">
        <title>Colwellia ponticola sp. nov., isolated from seawater.</title>
        <authorList>
            <person name="Yoon J.-H."/>
        </authorList>
    </citation>
    <scope>NUCLEOTIDE SEQUENCE [LARGE SCALE GENOMIC DNA]</scope>
    <source>
        <strain evidence="1 2">OISW-25</strain>
    </source>
</reference>
<dbReference type="OrthoDB" id="6226648at2"/>
<dbReference type="RefSeq" id="WP_138624303.1">
    <property type="nucleotide sequence ID" value="NZ_SZVP01000018.1"/>
</dbReference>
<sequence>MKCFLPFIIGASIVISGCAGIPIDIKIVNQNSYRWQISDVTAFNKNGVVKVSGHMKPSKSFAARKGYIDISVFNFEGEVIMTTTATLGRRVMRRGGNYFTVDLPEELPKDALIKVSFHNQYDEKITHTSFKLEKHPS</sequence>
<evidence type="ECO:0000313" key="2">
    <source>
        <dbReference type="Proteomes" id="UP000307702"/>
    </source>
</evidence>
<evidence type="ECO:0000313" key="1">
    <source>
        <dbReference type="EMBL" id="TMM42416.1"/>
    </source>
</evidence>
<dbReference type="EMBL" id="SZVP01000018">
    <property type="protein sequence ID" value="TMM42416.1"/>
    <property type="molecule type" value="Genomic_DNA"/>
</dbReference>
<dbReference type="Proteomes" id="UP000307702">
    <property type="component" value="Unassembled WGS sequence"/>
</dbReference>
<accession>A0A8H2PKR0</accession>